<evidence type="ECO:0000256" key="4">
    <source>
        <dbReference type="ARBA" id="ARBA00023136"/>
    </source>
</evidence>
<dbReference type="EMBL" id="JBITMB010000002">
    <property type="protein sequence ID" value="MFI7440538.1"/>
    <property type="molecule type" value="Genomic_DNA"/>
</dbReference>
<evidence type="ECO:0000256" key="3">
    <source>
        <dbReference type="ARBA" id="ARBA00022989"/>
    </source>
</evidence>
<keyword evidence="4" id="KW-0472">Membrane</keyword>
<evidence type="ECO:0000313" key="6">
    <source>
        <dbReference type="EMBL" id="MFI7440538.1"/>
    </source>
</evidence>
<name>A0ABW8A182_9ACTN</name>
<evidence type="ECO:0000256" key="5">
    <source>
        <dbReference type="SAM" id="SignalP"/>
    </source>
</evidence>
<organism evidence="6 7">
    <name type="scientific">Nonomuraea indica</name>
    <dbReference type="NCBI Taxonomy" id="1581193"/>
    <lineage>
        <taxon>Bacteria</taxon>
        <taxon>Bacillati</taxon>
        <taxon>Actinomycetota</taxon>
        <taxon>Actinomycetes</taxon>
        <taxon>Streptosporangiales</taxon>
        <taxon>Streptosporangiaceae</taxon>
        <taxon>Nonomuraea</taxon>
    </lineage>
</organism>
<dbReference type="InterPro" id="IPR007343">
    <property type="entry name" value="Uncharacterised_pept_Zn_put"/>
</dbReference>
<dbReference type="PANTHER" id="PTHR30168:SF0">
    <property type="entry name" value="INNER MEMBRANE PROTEIN"/>
    <property type="match status" value="1"/>
</dbReference>
<evidence type="ECO:0000256" key="2">
    <source>
        <dbReference type="ARBA" id="ARBA00022692"/>
    </source>
</evidence>
<comment type="subcellular location">
    <subcellularLocation>
        <location evidence="1">Membrane</location>
        <topology evidence="1">Single-pass membrane protein</topology>
    </subcellularLocation>
</comment>
<feature type="chain" id="PRO_5046363158" evidence="5">
    <location>
        <begin position="25"/>
        <end position="261"/>
    </location>
</feature>
<dbReference type="Proteomes" id="UP001612928">
    <property type="component" value="Unassembled WGS sequence"/>
</dbReference>
<gene>
    <name evidence="6" type="ORF">ACIBP5_11305</name>
</gene>
<accession>A0ABW8A182</accession>
<sequence length="261" mass="28570">MRIRHFAVLASAALIPLASAGAAAAQTAYPVKDATLTKNALYEAGALPATTCAEKKIKANDRASARAYLDGIVECLDNTWEQHLTGAGLPFKKIRVKHVAKTPKKWCGFTTGDYNSQAYYCAGNNTLMIQLGRSWLSDADSLWLAYVGSSMYGLHVQNLVGINTAFENMSYRSKSEDMEQARRRNLQTDCLGGAFLKSVWPLDGRHSRDWRRLVGFMQGDSKGEGRWYGKTSSIKAWLRAGYATGDPGSCNTWAAPSTKVA</sequence>
<dbReference type="Pfam" id="PF04228">
    <property type="entry name" value="Zn_peptidase"/>
    <property type="match status" value="1"/>
</dbReference>
<dbReference type="PANTHER" id="PTHR30168">
    <property type="entry name" value="PUTATIVE MEMBRANE PROTEIN YPFJ"/>
    <property type="match status" value="1"/>
</dbReference>
<reference evidence="6 7" key="1">
    <citation type="submission" date="2024-10" db="EMBL/GenBank/DDBJ databases">
        <title>The Natural Products Discovery Center: Release of the First 8490 Sequenced Strains for Exploring Actinobacteria Biosynthetic Diversity.</title>
        <authorList>
            <person name="Kalkreuter E."/>
            <person name="Kautsar S.A."/>
            <person name="Yang D."/>
            <person name="Bader C.D."/>
            <person name="Teijaro C.N."/>
            <person name="Fluegel L."/>
            <person name="Davis C.M."/>
            <person name="Simpson J.R."/>
            <person name="Lauterbach L."/>
            <person name="Steele A.D."/>
            <person name="Gui C."/>
            <person name="Meng S."/>
            <person name="Li G."/>
            <person name="Viehrig K."/>
            <person name="Ye F."/>
            <person name="Su P."/>
            <person name="Kiefer A.F."/>
            <person name="Nichols A."/>
            <person name="Cepeda A.J."/>
            <person name="Yan W."/>
            <person name="Fan B."/>
            <person name="Jiang Y."/>
            <person name="Adhikari A."/>
            <person name="Zheng C.-J."/>
            <person name="Schuster L."/>
            <person name="Cowan T.M."/>
            <person name="Smanski M.J."/>
            <person name="Chevrette M.G."/>
            <person name="De Carvalho L.P.S."/>
            <person name="Shen B."/>
        </authorList>
    </citation>
    <scope>NUCLEOTIDE SEQUENCE [LARGE SCALE GENOMIC DNA]</scope>
    <source>
        <strain evidence="6 7">NPDC049503</strain>
    </source>
</reference>
<keyword evidence="2" id="KW-0812">Transmembrane</keyword>
<keyword evidence="5" id="KW-0732">Signal</keyword>
<proteinExistence type="predicted"/>
<evidence type="ECO:0000313" key="7">
    <source>
        <dbReference type="Proteomes" id="UP001612928"/>
    </source>
</evidence>
<dbReference type="RefSeq" id="WP_397020265.1">
    <property type="nucleotide sequence ID" value="NZ_JBITMB010000002.1"/>
</dbReference>
<comment type="caution">
    <text evidence="6">The sequence shown here is derived from an EMBL/GenBank/DDBJ whole genome shotgun (WGS) entry which is preliminary data.</text>
</comment>
<keyword evidence="7" id="KW-1185">Reference proteome</keyword>
<feature type="signal peptide" evidence="5">
    <location>
        <begin position="1"/>
        <end position="24"/>
    </location>
</feature>
<keyword evidence="3" id="KW-1133">Transmembrane helix</keyword>
<evidence type="ECO:0000256" key="1">
    <source>
        <dbReference type="ARBA" id="ARBA00004167"/>
    </source>
</evidence>
<protein>
    <submittedName>
        <fullName evidence="6">Neutral zinc metallopeptidase</fullName>
    </submittedName>
</protein>